<comment type="catalytic activity">
    <reaction evidence="1">
        <text>a uridine in RNA = a pseudouridine in RNA</text>
        <dbReference type="Rhea" id="RHEA:48348"/>
        <dbReference type="Rhea" id="RHEA-COMP:12068"/>
        <dbReference type="Rhea" id="RHEA-COMP:12069"/>
        <dbReference type="ChEBI" id="CHEBI:65314"/>
        <dbReference type="ChEBI" id="CHEBI:65315"/>
    </reaction>
</comment>
<evidence type="ECO:0000256" key="4">
    <source>
        <dbReference type="SAM" id="Coils"/>
    </source>
</evidence>
<evidence type="ECO:0000256" key="3">
    <source>
        <dbReference type="ARBA" id="ARBA00033164"/>
    </source>
</evidence>
<evidence type="ECO:0000313" key="7">
    <source>
        <dbReference type="EMBL" id="PZO22246.1"/>
    </source>
</evidence>
<evidence type="ECO:0000313" key="8">
    <source>
        <dbReference type="Proteomes" id="UP000249354"/>
    </source>
</evidence>
<evidence type="ECO:0000256" key="1">
    <source>
        <dbReference type="ARBA" id="ARBA00000073"/>
    </source>
</evidence>
<proteinExistence type="predicted"/>
<feature type="region of interest" description="Disordered" evidence="5">
    <location>
        <begin position="47"/>
        <end position="67"/>
    </location>
</feature>
<evidence type="ECO:0000256" key="5">
    <source>
        <dbReference type="SAM" id="MobiDB-lite"/>
    </source>
</evidence>
<dbReference type="CDD" id="cd02869">
    <property type="entry name" value="PseudoU_synth_RluA_like"/>
    <property type="match status" value="1"/>
</dbReference>
<organism evidence="7 8">
    <name type="scientific">Leptolyngbya foveolarum</name>
    <dbReference type="NCBI Taxonomy" id="47253"/>
    <lineage>
        <taxon>Bacteria</taxon>
        <taxon>Bacillati</taxon>
        <taxon>Cyanobacteriota</taxon>
        <taxon>Cyanophyceae</taxon>
        <taxon>Leptolyngbyales</taxon>
        <taxon>Leptolyngbyaceae</taxon>
        <taxon>Leptolyngbya group</taxon>
        <taxon>Leptolyngbya</taxon>
    </lineage>
</organism>
<evidence type="ECO:0000259" key="6">
    <source>
        <dbReference type="Pfam" id="PF00849"/>
    </source>
</evidence>
<evidence type="ECO:0000256" key="2">
    <source>
        <dbReference type="ARBA" id="ARBA00031870"/>
    </source>
</evidence>
<dbReference type="GO" id="GO:0140098">
    <property type="term" value="F:catalytic activity, acting on RNA"/>
    <property type="evidence" value="ECO:0007669"/>
    <property type="project" value="UniProtKB-ARBA"/>
</dbReference>
<dbReference type="PANTHER" id="PTHR21600:SF89">
    <property type="entry name" value="RIBOSOMAL LARGE SUBUNIT PSEUDOURIDINE SYNTHASE A"/>
    <property type="match status" value="1"/>
</dbReference>
<dbReference type="PANTHER" id="PTHR21600">
    <property type="entry name" value="MITOCHONDRIAL RNA PSEUDOURIDINE SYNTHASE"/>
    <property type="match status" value="1"/>
</dbReference>
<reference evidence="8" key="1">
    <citation type="submission" date="2018-04" db="EMBL/GenBank/DDBJ databases">
        <authorList>
            <person name="Cornet L."/>
        </authorList>
    </citation>
    <scope>NUCLEOTIDE SEQUENCE [LARGE SCALE GENOMIC DNA]</scope>
</reference>
<dbReference type="Pfam" id="PF00849">
    <property type="entry name" value="PseudoU_synth_2"/>
    <property type="match status" value="1"/>
</dbReference>
<dbReference type="Proteomes" id="UP000249354">
    <property type="component" value="Unassembled WGS sequence"/>
</dbReference>
<comment type="caution">
    <text evidence="7">The sequence shown here is derived from an EMBL/GenBank/DDBJ whole genome shotgun (WGS) entry which is preliminary data.</text>
</comment>
<sequence length="370" mass="42755">MALAEPQILSKLSWLKQRIVTLHQSPKRSTYEQMSRQYADQLKQLADSHRQRKQQRDRQRLHSHNHLPETELKKSLLILQQQSQQDGIERRQLKQNRDRALEPIAQEVSEVEQQIRELKRQYTTLSQNWQALMQQVYLATLASKEQHLKLEDVDRNLWQEECRLSILYQDEHLIVVEKPAGLLSVPGRRYTLQDSVLSRLCYQLPKGSFLAAVHRLDQATSGVLAIARSPQSHKALSQQFAQRQVHKTYEAILSRPINNISGTISLPLWGDPETRPRQIVDTQKGKPSQTEFRMISNGEQPRIQFVPQTGRTHQLRVHAAHPNGLNSPILGDCLYKGLKPEKRLHLHAASLEFQHPITKTPLRFSSAVPF</sequence>
<dbReference type="InterPro" id="IPR020103">
    <property type="entry name" value="PsdUridine_synth_cat_dom_sf"/>
</dbReference>
<feature type="coiled-coil region" evidence="4">
    <location>
        <begin position="101"/>
        <end position="135"/>
    </location>
</feature>
<protein>
    <recommendedName>
        <fullName evidence="2">RNA pseudouridylate synthase</fullName>
    </recommendedName>
    <alternativeName>
        <fullName evidence="3">RNA-uridine isomerase</fullName>
    </alternativeName>
</protein>
<feature type="domain" description="Pseudouridine synthase RsuA/RluA-like" evidence="6">
    <location>
        <begin position="172"/>
        <end position="321"/>
    </location>
</feature>
<keyword evidence="4" id="KW-0175">Coiled coil</keyword>
<dbReference type="SUPFAM" id="SSF55120">
    <property type="entry name" value="Pseudouridine synthase"/>
    <property type="match status" value="1"/>
</dbReference>
<dbReference type="GO" id="GO:0000455">
    <property type="term" value="P:enzyme-directed rRNA pseudouridine synthesis"/>
    <property type="evidence" value="ECO:0007669"/>
    <property type="project" value="TreeGrafter"/>
</dbReference>
<dbReference type="GO" id="GO:0003723">
    <property type="term" value="F:RNA binding"/>
    <property type="evidence" value="ECO:0007669"/>
    <property type="project" value="InterPro"/>
</dbReference>
<dbReference type="InterPro" id="IPR050188">
    <property type="entry name" value="RluA_PseudoU_synthase"/>
</dbReference>
<gene>
    <name evidence="7" type="ORF">DCF25_03360</name>
</gene>
<dbReference type="Gene3D" id="3.30.2350.10">
    <property type="entry name" value="Pseudouridine synthase"/>
    <property type="match status" value="1"/>
</dbReference>
<name>A0A2W4ULE9_9CYAN</name>
<dbReference type="AlphaFoldDB" id="A0A2W4ULE9"/>
<dbReference type="InterPro" id="IPR006145">
    <property type="entry name" value="PsdUridine_synth_RsuA/RluA"/>
</dbReference>
<dbReference type="GO" id="GO:0009982">
    <property type="term" value="F:pseudouridine synthase activity"/>
    <property type="evidence" value="ECO:0007669"/>
    <property type="project" value="InterPro"/>
</dbReference>
<accession>A0A2W4ULE9</accession>
<dbReference type="EMBL" id="QBMC01000012">
    <property type="protein sequence ID" value="PZO22246.1"/>
    <property type="molecule type" value="Genomic_DNA"/>
</dbReference>
<reference evidence="7 8" key="2">
    <citation type="submission" date="2018-06" db="EMBL/GenBank/DDBJ databases">
        <title>Metagenomic assembly of (sub)arctic Cyanobacteria and their associated microbiome from non-axenic cultures.</title>
        <authorList>
            <person name="Baurain D."/>
        </authorList>
    </citation>
    <scope>NUCLEOTIDE SEQUENCE [LARGE SCALE GENOMIC DNA]</scope>
    <source>
        <strain evidence="7">ULC129bin1</strain>
    </source>
</reference>